<dbReference type="GO" id="GO:0000915">
    <property type="term" value="P:actomyosin contractile ring assembly"/>
    <property type="evidence" value="ECO:0007669"/>
    <property type="project" value="TreeGrafter"/>
</dbReference>
<dbReference type="GO" id="GO:0031106">
    <property type="term" value="P:septin ring organization"/>
    <property type="evidence" value="ECO:0007669"/>
    <property type="project" value="TreeGrafter"/>
</dbReference>
<evidence type="ECO:0000313" key="3">
    <source>
        <dbReference type="EMBL" id="CAD7431181.1"/>
    </source>
</evidence>
<dbReference type="InterPro" id="IPR051364">
    <property type="entry name" value="Cytokinesis/Rho-signaling"/>
</dbReference>
<dbReference type="Pfam" id="PF08174">
    <property type="entry name" value="Anillin"/>
    <property type="match status" value="1"/>
</dbReference>
<dbReference type="PANTHER" id="PTHR21538:SF24">
    <property type="entry name" value="PH DOMAIN-CONTAINING PROTEIN"/>
    <property type="match status" value="1"/>
</dbReference>
<dbReference type="GO" id="GO:0000281">
    <property type="term" value="P:mitotic cytokinesis"/>
    <property type="evidence" value="ECO:0007669"/>
    <property type="project" value="TreeGrafter"/>
</dbReference>
<evidence type="ECO:0000256" key="1">
    <source>
        <dbReference type="SAM" id="MobiDB-lite"/>
    </source>
</evidence>
<organism evidence="3">
    <name type="scientific">Timema monikensis</name>
    <dbReference type="NCBI Taxonomy" id="170555"/>
    <lineage>
        <taxon>Eukaryota</taxon>
        <taxon>Metazoa</taxon>
        <taxon>Ecdysozoa</taxon>
        <taxon>Arthropoda</taxon>
        <taxon>Hexapoda</taxon>
        <taxon>Insecta</taxon>
        <taxon>Pterygota</taxon>
        <taxon>Neoptera</taxon>
        <taxon>Polyneoptera</taxon>
        <taxon>Phasmatodea</taxon>
        <taxon>Timematodea</taxon>
        <taxon>Timematoidea</taxon>
        <taxon>Timematidae</taxon>
        <taxon>Timema</taxon>
    </lineage>
</organism>
<accession>A0A7R9HQG1</accession>
<protein>
    <recommendedName>
        <fullName evidence="2">Anillin homology domain-containing protein</fullName>
    </recommendedName>
</protein>
<dbReference type="AlphaFoldDB" id="A0A7R9HQG1"/>
<proteinExistence type="predicted"/>
<reference evidence="3" key="1">
    <citation type="submission" date="2020-11" db="EMBL/GenBank/DDBJ databases">
        <authorList>
            <person name="Tran Van P."/>
        </authorList>
    </citation>
    <scope>NUCLEOTIDE SEQUENCE</scope>
</reference>
<dbReference type="GO" id="GO:0005826">
    <property type="term" value="C:actomyosin contractile ring"/>
    <property type="evidence" value="ECO:0007669"/>
    <property type="project" value="TreeGrafter"/>
</dbReference>
<dbReference type="InterPro" id="IPR012966">
    <property type="entry name" value="AHD"/>
</dbReference>
<evidence type="ECO:0000259" key="2">
    <source>
        <dbReference type="Pfam" id="PF08174"/>
    </source>
</evidence>
<feature type="region of interest" description="Disordered" evidence="1">
    <location>
        <begin position="595"/>
        <end position="640"/>
    </location>
</feature>
<gene>
    <name evidence="3" type="ORF">TMSB3V08_LOCUS7923</name>
</gene>
<feature type="compositionally biased region" description="Low complexity" evidence="1">
    <location>
        <begin position="595"/>
        <end position="607"/>
    </location>
</feature>
<dbReference type="EMBL" id="OB794845">
    <property type="protein sequence ID" value="CAD7431181.1"/>
    <property type="molecule type" value="Genomic_DNA"/>
</dbReference>
<name>A0A7R9HQG1_9NEOP</name>
<dbReference type="PANTHER" id="PTHR21538">
    <property type="entry name" value="ANILLIN/RHOTEKIN RTKN"/>
    <property type="match status" value="1"/>
</dbReference>
<feature type="domain" description="Anillin homology" evidence="2">
    <location>
        <begin position="198"/>
        <end position="341"/>
    </location>
</feature>
<feature type="compositionally biased region" description="Basic and acidic residues" evidence="1">
    <location>
        <begin position="62"/>
        <end position="78"/>
    </location>
</feature>
<feature type="region of interest" description="Disordered" evidence="1">
    <location>
        <begin position="62"/>
        <end position="85"/>
    </location>
</feature>
<sequence>MGGRVGRHAVSGPVRASLPHREGDTLVMVTHAVYTGYKLGCQLSTRKGPWLEIHPLGNKRSEIMSRRGPLRQDGDRRLPRSPLVPSGQMDYPGVLKGAMYLVLGYTYRVDTKLFGELVPTLADRGCHGEFDLEQKIDLEIKMREGTTKLLAACRHQTQTLEAAKNLVTSNERMSAYMAELQRREKEPSRGLGYGTQPCTARVSLSDLRMPLIWRDTDHFKNKGDYRRFAVFCLARIGTEIYDTALLCPVDRALTDITFPDVLLFNQIPADFEFRLEVYSHILQDDLSIASTPRKIKKTIHSSISRTVGKKLAASLRDELNSGKIGPHFELMAMARLTLADVHDSIHTHDMKLENVGKYTELRPRPEDDAVDALKHVKIIVQHLQLEIKEQGTTTKTSWNKGLLMNVCNICSDNKSHQLPLFGHFCCRLAAQPDCVSQEVCAGTLECQGQWYWGQLQAFRLDLWMARDHWEAGQDPLRSITVDRDTAVRPSLASSKELVIVNQCEGKEEKCVIRTKTSEEQQRWTRNLVQHCKDHLRWKHAAEKIMEIQSPDSTRHSFTRGLRQGSLYDETPLIESVSASEFHRPTVQEIFGMTPSTSLSSCASSSSSPTFRERSLSFGGSSKTRGGTVRVHWPFGRNNQE</sequence>